<feature type="transmembrane region" description="Helical" evidence="6">
    <location>
        <begin position="63"/>
        <end position="84"/>
    </location>
</feature>
<dbReference type="PANTHER" id="PTHR32322">
    <property type="entry name" value="INNER MEMBRANE TRANSPORTER"/>
    <property type="match status" value="1"/>
</dbReference>
<dbReference type="Pfam" id="PF00892">
    <property type="entry name" value="EamA"/>
    <property type="match status" value="2"/>
</dbReference>
<feature type="domain" description="EamA" evidence="7">
    <location>
        <begin position="147"/>
        <end position="282"/>
    </location>
</feature>
<evidence type="ECO:0000313" key="9">
    <source>
        <dbReference type="Proteomes" id="UP000069241"/>
    </source>
</evidence>
<dbReference type="InterPro" id="IPR050638">
    <property type="entry name" value="AA-Vitamin_Transporters"/>
</dbReference>
<dbReference type="PANTHER" id="PTHR32322:SF2">
    <property type="entry name" value="EAMA DOMAIN-CONTAINING PROTEIN"/>
    <property type="match status" value="1"/>
</dbReference>
<feature type="domain" description="EamA" evidence="7">
    <location>
        <begin position="2"/>
        <end position="134"/>
    </location>
</feature>
<keyword evidence="3 6" id="KW-0812">Transmembrane</keyword>
<evidence type="ECO:0000256" key="6">
    <source>
        <dbReference type="SAM" id="Phobius"/>
    </source>
</evidence>
<dbReference type="STRING" id="44742.AXF13_00465"/>
<feature type="transmembrane region" description="Helical" evidence="6">
    <location>
        <begin position="210"/>
        <end position="232"/>
    </location>
</feature>
<dbReference type="RefSeq" id="WP_062251223.1">
    <property type="nucleotide sequence ID" value="NZ_CP014229.1"/>
</dbReference>
<evidence type="ECO:0000256" key="4">
    <source>
        <dbReference type="ARBA" id="ARBA00022989"/>
    </source>
</evidence>
<evidence type="ECO:0000259" key="7">
    <source>
        <dbReference type="Pfam" id="PF00892"/>
    </source>
</evidence>
<dbReference type="InterPro" id="IPR037185">
    <property type="entry name" value="EmrE-like"/>
</dbReference>
<dbReference type="EMBL" id="CP014229">
    <property type="protein sequence ID" value="AMD88714.1"/>
    <property type="molecule type" value="Genomic_DNA"/>
</dbReference>
<dbReference type="KEGG" id="dfi:AXF13_00465"/>
<feature type="transmembrane region" description="Helical" evidence="6">
    <location>
        <begin position="266"/>
        <end position="291"/>
    </location>
</feature>
<dbReference type="Proteomes" id="UP000069241">
    <property type="component" value="Chromosome"/>
</dbReference>
<dbReference type="InterPro" id="IPR000620">
    <property type="entry name" value="EamA_dom"/>
</dbReference>
<organism evidence="8 9">
    <name type="scientific">Desulfovibrio fairfieldensis</name>
    <dbReference type="NCBI Taxonomy" id="44742"/>
    <lineage>
        <taxon>Bacteria</taxon>
        <taxon>Pseudomonadati</taxon>
        <taxon>Thermodesulfobacteriota</taxon>
        <taxon>Desulfovibrionia</taxon>
        <taxon>Desulfovibrionales</taxon>
        <taxon>Desulfovibrionaceae</taxon>
        <taxon>Desulfovibrio</taxon>
    </lineage>
</organism>
<feature type="transmembrane region" description="Helical" evidence="6">
    <location>
        <begin position="118"/>
        <end position="138"/>
    </location>
</feature>
<name>A0A109W3H0_9BACT</name>
<proteinExistence type="inferred from homology"/>
<dbReference type="Gene3D" id="1.10.3730.20">
    <property type="match status" value="1"/>
</dbReference>
<feature type="transmembrane region" description="Helical" evidence="6">
    <location>
        <begin position="36"/>
        <end position="51"/>
    </location>
</feature>
<sequence length="296" mass="31478">MGFFLGLFSSATFGLIPLFTLPLLHAGVTAETALFYRFLIATLTLGGLLAARGERFRMRGVDLCKLAGMSVMYMLAALLFFWAFSYLPSGVAATLQFLYPVMVMLIMIVFFHERFSWTIALSIILAVSGVALLSSGPGDGGTSISLLGVGMMLLSALCNSLYIVGIQTARIPNMSGLVMTFYVMLFSALLSLINALSTDTFQILTSWRELGIAALLAVVTAVLSNLTLILAIQRIGSTMTSVLGVMEPLTAVMVGILVFGEPFSPALAGGVVLIAASVLLVMLGGHIRALLCRART</sequence>
<evidence type="ECO:0000256" key="3">
    <source>
        <dbReference type="ARBA" id="ARBA00022692"/>
    </source>
</evidence>
<evidence type="ECO:0000256" key="1">
    <source>
        <dbReference type="ARBA" id="ARBA00004141"/>
    </source>
</evidence>
<keyword evidence="9" id="KW-1185">Reference proteome</keyword>
<evidence type="ECO:0000256" key="2">
    <source>
        <dbReference type="ARBA" id="ARBA00007362"/>
    </source>
</evidence>
<feature type="transmembrane region" description="Helical" evidence="6">
    <location>
        <begin position="144"/>
        <end position="164"/>
    </location>
</feature>
<keyword evidence="4 6" id="KW-1133">Transmembrane helix</keyword>
<feature type="transmembrane region" description="Helical" evidence="6">
    <location>
        <begin position="90"/>
        <end position="111"/>
    </location>
</feature>
<dbReference type="GO" id="GO:0016020">
    <property type="term" value="C:membrane"/>
    <property type="evidence" value="ECO:0007669"/>
    <property type="project" value="UniProtKB-SubCell"/>
</dbReference>
<feature type="transmembrane region" description="Helical" evidence="6">
    <location>
        <begin position="239"/>
        <end position="260"/>
    </location>
</feature>
<keyword evidence="5 6" id="KW-0472">Membrane</keyword>
<accession>A0A109W3H0</accession>
<comment type="subcellular location">
    <subcellularLocation>
        <location evidence="1">Membrane</location>
        <topology evidence="1">Multi-pass membrane protein</topology>
    </subcellularLocation>
</comment>
<evidence type="ECO:0000313" key="8">
    <source>
        <dbReference type="EMBL" id="AMD88714.1"/>
    </source>
</evidence>
<gene>
    <name evidence="8" type="ORF">AXF13_00465</name>
</gene>
<dbReference type="SUPFAM" id="SSF103481">
    <property type="entry name" value="Multidrug resistance efflux transporter EmrE"/>
    <property type="match status" value="2"/>
</dbReference>
<dbReference type="AlphaFoldDB" id="A0A109W3H0"/>
<comment type="similarity">
    <text evidence="2">Belongs to the EamA transporter family.</text>
</comment>
<feature type="transmembrane region" description="Helical" evidence="6">
    <location>
        <begin position="176"/>
        <end position="198"/>
    </location>
</feature>
<evidence type="ECO:0000256" key="5">
    <source>
        <dbReference type="ARBA" id="ARBA00023136"/>
    </source>
</evidence>
<reference evidence="9" key="1">
    <citation type="submission" date="2016-02" db="EMBL/GenBank/DDBJ databases">
        <authorList>
            <person name="Holder M.E."/>
            <person name="Ajami N.J."/>
            <person name="Petrosino J.F."/>
        </authorList>
    </citation>
    <scope>NUCLEOTIDE SEQUENCE [LARGE SCALE GENOMIC DNA]</scope>
    <source>
        <strain evidence="9">CCUG 45958</strain>
    </source>
</reference>
<protein>
    <recommendedName>
        <fullName evidence="7">EamA domain-containing protein</fullName>
    </recommendedName>
</protein>